<dbReference type="InParanoid" id="A0A0C3G6F3"/>
<dbReference type="AlphaFoldDB" id="A0A0C3G6F3"/>
<evidence type="ECO:0000313" key="1">
    <source>
        <dbReference type="EMBL" id="KIM86241.1"/>
    </source>
</evidence>
<reference evidence="2" key="2">
    <citation type="submission" date="2015-01" db="EMBL/GenBank/DDBJ databases">
        <title>Evolutionary Origins and Diversification of the Mycorrhizal Mutualists.</title>
        <authorList>
            <consortium name="DOE Joint Genome Institute"/>
            <consortium name="Mycorrhizal Genomics Consortium"/>
            <person name="Kohler A."/>
            <person name="Kuo A."/>
            <person name="Nagy L.G."/>
            <person name="Floudas D."/>
            <person name="Copeland A."/>
            <person name="Barry K.W."/>
            <person name="Cichocki N."/>
            <person name="Veneault-Fourrey C."/>
            <person name="LaButti K."/>
            <person name="Lindquist E.A."/>
            <person name="Lipzen A."/>
            <person name="Lundell T."/>
            <person name="Morin E."/>
            <person name="Murat C."/>
            <person name="Riley R."/>
            <person name="Ohm R."/>
            <person name="Sun H."/>
            <person name="Tunlid A."/>
            <person name="Henrissat B."/>
            <person name="Grigoriev I.V."/>
            <person name="Hibbett D.S."/>
            <person name="Martin F."/>
        </authorList>
    </citation>
    <scope>NUCLEOTIDE SEQUENCE [LARGE SCALE GENOMIC DNA]</scope>
    <source>
        <strain evidence="2">F 1598</strain>
    </source>
</reference>
<organism evidence="1 2">
    <name type="scientific">Piloderma croceum (strain F 1598)</name>
    <dbReference type="NCBI Taxonomy" id="765440"/>
    <lineage>
        <taxon>Eukaryota</taxon>
        <taxon>Fungi</taxon>
        <taxon>Dikarya</taxon>
        <taxon>Basidiomycota</taxon>
        <taxon>Agaricomycotina</taxon>
        <taxon>Agaricomycetes</taxon>
        <taxon>Agaricomycetidae</taxon>
        <taxon>Atheliales</taxon>
        <taxon>Atheliaceae</taxon>
        <taxon>Piloderma</taxon>
    </lineage>
</organism>
<dbReference type="Proteomes" id="UP000054166">
    <property type="component" value="Unassembled WGS sequence"/>
</dbReference>
<protein>
    <submittedName>
        <fullName evidence="1">Uncharacterized protein</fullName>
    </submittedName>
</protein>
<keyword evidence="2" id="KW-1185">Reference proteome</keyword>
<accession>A0A0C3G6F3</accession>
<evidence type="ECO:0000313" key="2">
    <source>
        <dbReference type="Proteomes" id="UP000054166"/>
    </source>
</evidence>
<reference evidence="1 2" key="1">
    <citation type="submission" date="2014-04" db="EMBL/GenBank/DDBJ databases">
        <authorList>
            <consortium name="DOE Joint Genome Institute"/>
            <person name="Kuo A."/>
            <person name="Tarkka M."/>
            <person name="Buscot F."/>
            <person name="Kohler A."/>
            <person name="Nagy L.G."/>
            <person name="Floudas D."/>
            <person name="Copeland A."/>
            <person name="Barry K.W."/>
            <person name="Cichocki N."/>
            <person name="Veneault-Fourrey C."/>
            <person name="LaButti K."/>
            <person name="Lindquist E.A."/>
            <person name="Lipzen A."/>
            <person name="Lundell T."/>
            <person name="Morin E."/>
            <person name="Murat C."/>
            <person name="Sun H."/>
            <person name="Tunlid A."/>
            <person name="Henrissat B."/>
            <person name="Grigoriev I.V."/>
            <person name="Hibbett D.S."/>
            <person name="Martin F."/>
            <person name="Nordberg H.P."/>
            <person name="Cantor M.N."/>
            <person name="Hua S.X."/>
        </authorList>
    </citation>
    <scope>NUCLEOTIDE SEQUENCE [LARGE SCALE GENOMIC DNA]</scope>
    <source>
        <strain evidence="1 2">F 1598</strain>
    </source>
</reference>
<proteinExistence type="predicted"/>
<dbReference type="EMBL" id="KN832982">
    <property type="protein sequence ID" value="KIM86241.1"/>
    <property type="molecule type" value="Genomic_DNA"/>
</dbReference>
<name>A0A0C3G6F3_PILCF</name>
<dbReference type="PROSITE" id="PS51257">
    <property type="entry name" value="PROKAR_LIPOPROTEIN"/>
    <property type="match status" value="1"/>
</dbReference>
<gene>
    <name evidence="1" type="ORF">PILCRDRAFT_320424</name>
</gene>
<sequence length="63" mass="7167">MANETRGKNMISQFGICSCHGGKYYGIEHTQTGLCEAMNRRHLKITLETNNRLSGALKEHETW</sequence>
<dbReference type="HOGENOM" id="CLU_2886609_0_0_1"/>